<evidence type="ECO:0000313" key="1">
    <source>
        <dbReference type="EMBL" id="MBO0452391.1"/>
    </source>
</evidence>
<dbReference type="RefSeq" id="WP_207108163.1">
    <property type="nucleotide sequence ID" value="NZ_JAFLVR010000020.1"/>
</dbReference>
<sequence length="230" mass="26976">MTYEKMFDYLSNLEKNNNRDWFHETKQERTTVIEAFNQLVDALSQALHEKDPEIPLIPAKNLTFKLNRDTRFSHDKAPYNSVLRAHIGPKGKLPIPCGYFLFLKPNNQSFLGGGLFADMFSEATELIRQALLEREAEFLSIIENPTFKKYYRVMGKQLKRMPRGYEAYADSPVAEFLKYKSMYLELSLTDQEILTSDNFITETVEKFLLMKEFNQFLNTALVDFHFPERK</sequence>
<dbReference type="PANTHER" id="PTHR36452">
    <property type="entry name" value="CHROMOSOME 12, WHOLE GENOME SHOTGUN SEQUENCE"/>
    <property type="match status" value="1"/>
</dbReference>
<dbReference type="InterPro" id="IPR012808">
    <property type="entry name" value="CHP02453"/>
</dbReference>
<dbReference type="InterPro" id="IPR015996">
    <property type="entry name" value="UCP028451"/>
</dbReference>
<dbReference type="Proteomes" id="UP000664495">
    <property type="component" value="Unassembled WGS sequence"/>
</dbReference>
<dbReference type="Pfam" id="PF09365">
    <property type="entry name" value="DUF2461"/>
    <property type="match status" value="1"/>
</dbReference>
<dbReference type="PIRSF" id="PIRSF028451">
    <property type="entry name" value="UCP028451"/>
    <property type="match status" value="1"/>
</dbReference>
<dbReference type="PANTHER" id="PTHR36452:SF1">
    <property type="entry name" value="DUF2461 DOMAIN-CONTAINING PROTEIN"/>
    <property type="match status" value="1"/>
</dbReference>
<comment type="caution">
    <text evidence="1">The sequence shown here is derived from an EMBL/GenBank/DDBJ whole genome shotgun (WGS) entry which is preliminary data.</text>
</comment>
<name>A0ABS3HG25_9ENTE</name>
<keyword evidence="2" id="KW-1185">Reference proteome</keyword>
<accession>A0ABS3HG25</accession>
<evidence type="ECO:0000313" key="2">
    <source>
        <dbReference type="Proteomes" id="UP000664495"/>
    </source>
</evidence>
<organism evidence="1 2">
    <name type="scientific">Candidatus Enterococcus murrayae</name>
    <dbReference type="NCBI Taxonomy" id="2815321"/>
    <lineage>
        <taxon>Bacteria</taxon>
        <taxon>Bacillati</taxon>
        <taxon>Bacillota</taxon>
        <taxon>Bacilli</taxon>
        <taxon>Lactobacillales</taxon>
        <taxon>Enterococcaceae</taxon>
        <taxon>Enterococcus</taxon>
    </lineage>
</organism>
<protein>
    <submittedName>
        <fullName evidence="1">DUF2461 domain-containing protein</fullName>
    </submittedName>
</protein>
<proteinExistence type="predicted"/>
<gene>
    <name evidence="1" type="ORF">JZO85_08930</name>
</gene>
<dbReference type="NCBIfam" id="TIGR02453">
    <property type="entry name" value="TIGR02453 family protein"/>
    <property type="match status" value="1"/>
</dbReference>
<reference evidence="1 2" key="1">
    <citation type="submission" date="2021-03" db="EMBL/GenBank/DDBJ databases">
        <title>Enterococcal diversity collection.</title>
        <authorList>
            <person name="Gilmore M.S."/>
            <person name="Schwartzman J."/>
            <person name="Van Tyne D."/>
            <person name="Martin M."/>
            <person name="Earl A.M."/>
            <person name="Manson A.L."/>
            <person name="Straub T."/>
            <person name="Salamzade R."/>
            <person name="Saavedra J."/>
            <person name="Lebreton F."/>
            <person name="Prichula J."/>
            <person name="Schaufler K."/>
            <person name="Gaca A."/>
            <person name="Sgardioli B."/>
            <person name="Wagenaar J."/>
            <person name="Strong T."/>
        </authorList>
    </citation>
    <scope>NUCLEOTIDE SEQUENCE [LARGE SCALE GENOMIC DNA]</scope>
    <source>
        <strain evidence="1 2">MJM16</strain>
    </source>
</reference>
<dbReference type="EMBL" id="JAFLVR010000020">
    <property type="protein sequence ID" value="MBO0452391.1"/>
    <property type="molecule type" value="Genomic_DNA"/>
</dbReference>